<dbReference type="Pfam" id="PF04851">
    <property type="entry name" value="ResIII"/>
    <property type="match status" value="1"/>
</dbReference>
<proteinExistence type="predicted"/>
<dbReference type="Proteomes" id="UP000228920">
    <property type="component" value="Unassembled WGS sequence"/>
</dbReference>
<dbReference type="InterPro" id="IPR050742">
    <property type="entry name" value="Helicase_Restrict-Modif_Enz"/>
</dbReference>
<protein>
    <submittedName>
        <fullName evidence="2">Type III restriction endonuclease subunit R</fullName>
    </submittedName>
</protein>
<organism evidence="2 3">
    <name type="scientific">candidate division WWE3 bacterium CG_4_10_14_0_2_um_filter_41_14</name>
    <dbReference type="NCBI Taxonomy" id="1975072"/>
    <lineage>
        <taxon>Bacteria</taxon>
        <taxon>Katanobacteria</taxon>
    </lineage>
</organism>
<dbReference type="GO" id="GO:0003677">
    <property type="term" value="F:DNA binding"/>
    <property type="evidence" value="ECO:0007669"/>
    <property type="project" value="InterPro"/>
</dbReference>
<evidence type="ECO:0000313" key="3">
    <source>
        <dbReference type="Proteomes" id="UP000228920"/>
    </source>
</evidence>
<dbReference type="GO" id="GO:0005829">
    <property type="term" value="C:cytosol"/>
    <property type="evidence" value="ECO:0007669"/>
    <property type="project" value="TreeGrafter"/>
</dbReference>
<dbReference type="GO" id="GO:0004519">
    <property type="term" value="F:endonuclease activity"/>
    <property type="evidence" value="ECO:0007669"/>
    <property type="project" value="UniProtKB-KW"/>
</dbReference>
<keyword evidence="2" id="KW-0378">Hydrolase</keyword>
<dbReference type="PANTHER" id="PTHR47396:SF1">
    <property type="entry name" value="ATP-DEPENDENT HELICASE IRC3-RELATED"/>
    <property type="match status" value="1"/>
</dbReference>
<keyword evidence="2" id="KW-0540">Nuclease</keyword>
<reference evidence="3" key="1">
    <citation type="submission" date="2017-09" db="EMBL/GenBank/DDBJ databases">
        <title>Depth-based differentiation of microbial function through sediment-hosted aquifers and enrichment of novel symbionts in the deep terrestrial subsurface.</title>
        <authorList>
            <person name="Probst A.J."/>
            <person name="Ladd B."/>
            <person name="Jarett J.K."/>
            <person name="Geller-Mcgrath D.E."/>
            <person name="Sieber C.M.K."/>
            <person name="Emerson J.B."/>
            <person name="Anantharaman K."/>
            <person name="Thomas B.C."/>
            <person name="Malmstrom R."/>
            <person name="Stieglmeier M."/>
            <person name="Klingl A."/>
            <person name="Woyke T."/>
            <person name="Ryan C.M."/>
            <person name="Banfield J.F."/>
        </authorList>
    </citation>
    <scope>NUCLEOTIDE SEQUENCE [LARGE SCALE GENOMIC DNA]</scope>
</reference>
<feature type="domain" description="Helicase/UvrB N-terminal" evidence="1">
    <location>
        <begin position="92"/>
        <end position="334"/>
    </location>
</feature>
<dbReference type="InterPro" id="IPR027417">
    <property type="entry name" value="P-loop_NTPase"/>
</dbReference>
<feature type="non-terminal residue" evidence="2">
    <location>
        <position position="883"/>
    </location>
</feature>
<dbReference type="EMBL" id="PFNL01000191">
    <property type="protein sequence ID" value="PIZ44189.1"/>
    <property type="molecule type" value="Genomic_DNA"/>
</dbReference>
<dbReference type="SUPFAM" id="SSF52540">
    <property type="entry name" value="P-loop containing nucleoside triphosphate hydrolases"/>
    <property type="match status" value="2"/>
</dbReference>
<dbReference type="PANTHER" id="PTHR47396">
    <property type="entry name" value="TYPE I RESTRICTION ENZYME ECOKI R PROTEIN"/>
    <property type="match status" value="1"/>
</dbReference>
<dbReference type="GO" id="GO:0005524">
    <property type="term" value="F:ATP binding"/>
    <property type="evidence" value="ECO:0007669"/>
    <property type="project" value="InterPro"/>
</dbReference>
<evidence type="ECO:0000313" key="2">
    <source>
        <dbReference type="EMBL" id="PIZ44189.1"/>
    </source>
</evidence>
<gene>
    <name evidence="2" type="ORF">COY32_06825</name>
</gene>
<accession>A0A2M7TEP8</accession>
<dbReference type="GO" id="GO:0016787">
    <property type="term" value="F:hydrolase activity"/>
    <property type="evidence" value="ECO:0007669"/>
    <property type="project" value="InterPro"/>
</dbReference>
<dbReference type="AlphaFoldDB" id="A0A2M7TEP8"/>
<comment type="caution">
    <text evidence="2">The sequence shown here is derived from an EMBL/GenBank/DDBJ whole genome shotgun (WGS) entry which is preliminary data.</text>
</comment>
<name>A0A2M7TEP8_UNCKA</name>
<sequence length="883" mass="102207">MALHKDFPKDPYVILDPNIRWFPADEDLREKGYDKLLPPLVADLRKRVKDWRDRHYDGASETSKALLDWWFNEEHIVYDQSGVSSKFQYYFAQREALETVIWLYEVAKVKDKYDLIRYNSTGVLSAGMFTEDWLRFVIKMATGSGKTKVMSLVVAWAYFHKKYELDSRLAKNFLLITPNVIVFERIKSDLVGLKIFFSDPVLPDNGYRGQNWQDDFQMTLHLQDELRTVSDSGNIFLTNIHRVFEGNIQEASLDDEDTSVYFLGHKPVTKTNDSTVDLGMIVRDIDELIVINDEAHHIHDENMAWYKSILDIDNRLKQKGTGLALQLDVTATPKKNDGSIFVQTITDYPLVEAIHQRIVKNPIVPDAASRGKLKENQSALFSEKYRDYINLGIEEWRKTYDTLEPMGKKSILFIMTDDTKNCDEVAEYIKSSFADLRDAVLTIHTNKSGEISESVTGKNREELDLLRKQANEIDSWESPFKVIISVMMLKEGWDVKNVTTIVGLRPYAADSKILPEQTLGRGLRRMFFGRDDVEEYVSVVGTPAFMDFVESIKGEGVILEKKAMGEGSKPITPTVIEVDKDNPHKDIEKLDIELPVMTPRIQREYKNLANLDVSTFGNPKVKVKTFSEEEKREIVFKDVVDEKTHHTTVLTGEIEPDYRSVMGFFAQAVMRELRLFGCYDILFGKVKDFIQNHMFDVSVDLSDLNILRNLSEVEYIKLIKDSFKKAINELTVQDTGDAEIKNYIKISDARPFVVNDRSYLLPKKSVFNKIVGDSDFELTFSEFVENCEDVISFSKNFQNKEASALRIEYKNSEGFIATYYPDFFVKTDEKTVYIVETKGREEEDDKLKFERLQKWCEDVNNRQSKMEYKALYIKQEDWEKYTP</sequence>
<evidence type="ECO:0000259" key="1">
    <source>
        <dbReference type="Pfam" id="PF04851"/>
    </source>
</evidence>
<dbReference type="Gene3D" id="3.40.50.300">
    <property type="entry name" value="P-loop containing nucleotide triphosphate hydrolases"/>
    <property type="match status" value="2"/>
</dbReference>
<keyword evidence="2" id="KW-0255">Endonuclease</keyword>
<dbReference type="InterPro" id="IPR006935">
    <property type="entry name" value="Helicase/UvrB_N"/>
</dbReference>